<evidence type="ECO:0000313" key="4">
    <source>
        <dbReference type="Proteomes" id="UP000093080"/>
    </source>
</evidence>
<keyword evidence="1" id="KW-0143">Chaperone</keyword>
<dbReference type="OrthoDB" id="5244113at2"/>
<sequence length="103" mass="12476">MDLDQRWKEIEKARRLLGLPPKTSRIEIQEAYRKKCREIHPDHTGKRDLEEELQRINSAYRLLMDFADRYQMDLTKNEDGMTDEEWWFHHFGSDPVWGRTRGG</sequence>
<dbReference type="Gene3D" id="1.10.287.110">
    <property type="entry name" value="DnaJ domain"/>
    <property type="match status" value="1"/>
</dbReference>
<proteinExistence type="predicted"/>
<dbReference type="SUPFAM" id="SSF46565">
    <property type="entry name" value="Chaperone J-domain"/>
    <property type="match status" value="1"/>
</dbReference>
<comment type="caution">
    <text evidence="3">The sequence shown here is derived from an EMBL/GenBank/DDBJ whole genome shotgun (WGS) entry which is preliminary data.</text>
</comment>
<dbReference type="RefSeq" id="WP_067615253.1">
    <property type="nucleotide sequence ID" value="NZ_MAGO01000001.1"/>
</dbReference>
<dbReference type="CDD" id="cd06257">
    <property type="entry name" value="DnaJ"/>
    <property type="match status" value="1"/>
</dbReference>
<dbReference type="EMBL" id="MAGO01000001">
    <property type="protein sequence ID" value="OCC16221.1"/>
    <property type="molecule type" value="Genomic_DNA"/>
</dbReference>
<dbReference type="GO" id="GO:0042026">
    <property type="term" value="P:protein refolding"/>
    <property type="evidence" value="ECO:0007669"/>
    <property type="project" value="TreeGrafter"/>
</dbReference>
<dbReference type="STRING" id="1156395.DBT_0038"/>
<dbReference type="PANTHER" id="PTHR43096:SF52">
    <property type="entry name" value="DNAJ HOMOLOG 1, MITOCHONDRIAL-RELATED"/>
    <property type="match status" value="1"/>
</dbReference>
<dbReference type="InterPro" id="IPR036869">
    <property type="entry name" value="J_dom_sf"/>
</dbReference>
<accession>A0A1B9F8X2</accession>
<keyword evidence="4" id="KW-1185">Reference proteome</keyword>
<evidence type="ECO:0000256" key="1">
    <source>
        <dbReference type="ARBA" id="ARBA00023186"/>
    </source>
</evidence>
<evidence type="ECO:0000259" key="2">
    <source>
        <dbReference type="PROSITE" id="PS50076"/>
    </source>
</evidence>
<protein>
    <recommendedName>
        <fullName evidence="2">J domain-containing protein</fullName>
    </recommendedName>
</protein>
<dbReference type="SMART" id="SM00271">
    <property type="entry name" value="DnaJ"/>
    <property type="match status" value="1"/>
</dbReference>
<dbReference type="AlphaFoldDB" id="A0A1B9F8X2"/>
<dbReference type="GO" id="GO:0005737">
    <property type="term" value="C:cytoplasm"/>
    <property type="evidence" value="ECO:0007669"/>
    <property type="project" value="TreeGrafter"/>
</dbReference>
<dbReference type="PANTHER" id="PTHR43096">
    <property type="entry name" value="DNAJ HOMOLOG 1, MITOCHONDRIAL-RELATED"/>
    <property type="match status" value="1"/>
</dbReference>
<reference evidence="3 4" key="1">
    <citation type="submission" date="2016-06" db="EMBL/GenBank/DDBJ databases">
        <title>Respiratory ammonification of nitrate coupled to the oxidation of elemental sulfur in deep-sea autotrophic thermophilic bacteria.</title>
        <authorList>
            <person name="Slobodkina G.B."/>
            <person name="Mardanov A.V."/>
            <person name="Ravin N.V."/>
            <person name="Frolova A.A."/>
            <person name="Viryasiv M.B."/>
            <person name="Chernyh N.A."/>
            <person name="Bonch-Osmolovskaya E.A."/>
            <person name="Slobodkin A.I."/>
        </authorList>
    </citation>
    <scope>NUCLEOTIDE SEQUENCE [LARGE SCALE GENOMIC DNA]</scope>
    <source>
        <strain evidence="3 4">S69</strain>
    </source>
</reference>
<dbReference type="PROSITE" id="PS50076">
    <property type="entry name" value="DNAJ_2"/>
    <property type="match status" value="1"/>
</dbReference>
<feature type="domain" description="J" evidence="2">
    <location>
        <begin position="12"/>
        <end position="76"/>
    </location>
</feature>
<evidence type="ECO:0000313" key="3">
    <source>
        <dbReference type="EMBL" id="OCC16221.1"/>
    </source>
</evidence>
<organism evidence="3 4">
    <name type="scientific">Dissulfuribacter thermophilus</name>
    <dbReference type="NCBI Taxonomy" id="1156395"/>
    <lineage>
        <taxon>Bacteria</taxon>
        <taxon>Pseudomonadati</taxon>
        <taxon>Thermodesulfobacteriota</taxon>
        <taxon>Dissulfuribacteria</taxon>
        <taxon>Dissulfuribacterales</taxon>
        <taxon>Dissulfuribacteraceae</taxon>
        <taxon>Dissulfuribacter</taxon>
    </lineage>
</organism>
<name>A0A1B9F8X2_9BACT</name>
<gene>
    <name evidence="3" type="ORF">DBT_0038</name>
</gene>
<dbReference type="PRINTS" id="PR00625">
    <property type="entry name" value="JDOMAIN"/>
</dbReference>
<dbReference type="GO" id="GO:0051082">
    <property type="term" value="F:unfolded protein binding"/>
    <property type="evidence" value="ECO:0007669"/>
    <property type="project" value="TreeGrafter"/>
</dbReference>
<dbReference type="InterPro" id="IPR001623">
    <property type="entry name" value="DnaJ_domain"/>
</dbReference>
<dbReference type="Pfam" id="PF00226">
    <property type="entry name" value="DnaJ"/>
    <property type="match status" value="1"/>
</dbReference>
<dbReference type="Proteomes" id="UP000093080">
    <property type="component" value="Unassembled WGS sequence"/>
</dbReference>